<evidence type="ECO:0000313" key="3">
    <source>
        <dbReference type="Proteomes" id="UP000179807"/>
    </source>
</evidence>
<feature type="compositionally biased region" description="Low complexity" evidence="1">
    <location>
        <begin position="306"/>
        <end position="323"/>
    </location>
</feature>
<feature type="compositionally biased region" description="Basic residues" evidence="1">
    <location>
        <begin position="324"/>
        <end position="336"/>
    </location>
</feature>
<organism evidence="2 3">
    <name type="scientific">Tritrichomonas foetus</name>
    <dbReference type="NCBI Taxonomy" id="1144522"/>
    <lineage>
        <taxon>Eukaryota</taxon>
        <taxon>Metamonada</taxon>
        <taxon>Parabasalia</taxon>
        <taxon>Tritrichomonadida</taxon>
        <taxon>Tritrichomonadidae</taxon>
        <taxon>Tritrichomonas</taxon>
    </lineage>
</organism>
<dbReference type="Proteomes" id="UP000179807">
    <property type="component" value="Unassembled WGS sequence"/>
</dbReference>
<keyword evidence="3" id="KW-1185">Reference proteome</keyword>
<dbReference type="GeneID" id="94844564"/>
<sequence>MKPAMPAPAFLPPQASAQPTFPLFPLFFMPQQVLPRQPQKRRNLNGIGDKNGGEKLRVFSRLRGFKAKDSRVWSEITRRFGSELKHGELLSIAEVVAANAGVQLDRDAKRRKSVLIKWFEENWIRISPFLNYVILEDKKNQMQQNLSNQNVNSNMANMNPNTVPSVGITPNSSIGNSIQNNRPSIQNVSQNTTQSVLPISTTNFQNPQDLQNISQNMSNIHVTQNSQNTMPQFQNFNRNNNMQNGSQNMVQGTGQGVARDISLNMVSNGMQFNGMQMGGQNSNSNDLSQMQQYQMQMQMRMQMQYQMQMQQQMNGNQKQNQQKQQKKQKKQNRKSKSSLNDQNQDQTKIETEIDNEMMNHVDLQDQLQLQQFQLQDNNNQLMSPLQALSQNDEQQNIHILF</sequence>
<comment type="caution">
    <text evidence="2">The sequence shown here is derived from an EMBL/GenBank/DDBJ whole genome shotgun (WGS) entry which is preliminary data.</text>
</comment>
<dbReference type="VEuPathDB" id="TrichDB:TRFO_34769"/>
<feature type="region of interest" description="Disordered" evidence="1">
    <location>
        <begin position="306"/>
        <end position="346"/>
    </location>
</feature>
<gene>
    <name evidence="2" type="ORF">TRFO_34769</name>
</gene>
<protein>
    <submittedName>
        <fullName evidence="2">Uncharacterized protein</fullName>
    </submittedName>
</protein>
<dbReference type="AlphaFoldDB" id="A0A1J4JMY3"/>
<proteinExistence type="predicted"/>
<reference evidence="2" key="1">
    <citation type="submission" date="2016-10" db="EMBL/GenBank/DDBJ databases">
        <authorList>
            <person name="Benchimol M."/>
            <person name="Almeida L.G."/>
            <person name="Vasconcelos A.T."/>
            <person name="Perreira-Neves A."/>
            <person name="Rosa I.A."/>
            <person name="Tasca T."/>
            <person name="Bogo M.R."/>
            <person name="de Souza W."/>
        </authorList>
    </citation>
    <scope>NUCLEOTIDE SEQUENCE [LARGE SCALE GENOMIC DNA]</scope>
    <source>
        <strain evidence="2">K</strain>
    </source>
</reference>
<evidence type="ECO:0000256" key="1">
    <source>
        <dbReference type="SAM" id="MobiDB-lite"/>
    </source>
</evidence>
<evidence type="ECO:0000313" key="2">
    <source>
        <dbReference type="EMBL" id="OHS98901.1"/>
    </source>
</evidence>
<feature type="compositionally biased region" description="Polar residues" evidence="1">
    <location>
        <begin position="337"/>
        <end position="346"/>
    </location>
</feature>
<dbReference type="RefSeq" id="XP_068352038.1">
    <property type="nucleotide sequence ID" value="XM_068509860.1"/>
</dbReference>
<name>A0A1J4JMY3_9EUKA</name>
<dbReference type="EMBL" id="MLAK01001034">
    <property type="protein sequence ID" value="OHS98901.1"/>
    <property type="molecule type" value="Genomic_DNA"/>
</dbReference>
<accession>A0A1J4JMY3</accession>